<keyword evidence="2" id="KW-1185">Reference proteome</keyword>
<evidence type="ECO:0000313" key="1">
    <source>
        <dbReference type="EMBL" id="KAK2193192.1"/>
    </source>
</evidence>
<gene>
    <name evidence="1" type="ORF">NP493_14g07022</name>
</gene>
<organism evidence="1 2">
    <name type="scientific">Ridgeia piscesae</name>
    <name type="common">Tubeworm</name>
    <dbReference type="NCBI Taxonomy" id="27915"/>
    <lineage>
        <taxon>Eukaryota</taxon>
        <taxon>Metazoa</taxon>
        <taxon>Spiralia</taxon>
        <taxon>Lophotrochozoa</taxon>
        <taxon>Annelida</taxon>
        <taxon>Polychaeta</taxon>
        <taxon>Sedentaria</taxon>
        <taxon>Canalipalpata</taxon>
        <taxon>Sabellida</taxon>
        <taxon>Siboglinidae</taxon>
        <taxon>Ridgeia</taxon>
    </lineage>
</organism>
<name>A0AAD9PE86_RIDPI</name>
<reference evidence="1" key="1">
    <citation type="journal article" date="2023" name="Mol. Biol. Evol.">
        <title>Third-Generation Sequencing Reveals the Adaptive Role of the Epigenome in Three Deep-Sea Polychaetes.</title>
        <authorList>
            <person name="Perez M."/>
            <person name="Aroh O."/>
            <person name="Sun Y."/>
            <person name="Lan Y."/>
            <person name="Juniper S.K."/>
            <person name="Young C.R."/>
            <person name="Angers B."/>
            <person name="Qian P.Y."/>
        </authorList>
    </citation>
    <scope>NUCLEOTIDE SEQUENCE</scope>
    <source>
        <strain evidence="1">R07B-5</strain>
    </source>
</reference>
<accession>A0AAD9PE86</accession>
<protein>
    <submittedName>
        <fullName evidence="1">Uncharacterized protein</fullName>
    </submittedName>
</protein>
<dbReference type="Proteomes" id="UP001209878">
    <property type="component" value="Unassembled WGS sequence"/>
</dbReference>
<dbReference type="EMBL" id="JAODUO010000016">
    <property type="protein sequence ID" value="KAK2193192.1"/>
    <property type="molecule type" value="Genomic_DNA"/>
</dbReference>
<evidence type="ECO:0000313" key="2">
    <source>
        <dbReference type="Proteomes" id="UP001209878"/>
    </source>
</evidence>
<comment type="caution">
    <text evidence="1">The sequence shown here is derived from an EMBL/GenBank/DDBJ whole genome shotgun (WGS) entry which is preliminary data.</text>
</comment>
<sequence length="83" mass="9455">MAYKDHGAHVQLVPVLREQKSDVYRNFVRLSPALFDRILARITPIITKEETRFRASISPSERLAVTRRCSSSEVPPCLRSTVS</sequence>
<dbReference type="AlphaFoldDB" id="A0AAD9PE86"/>
<proteinExistence type="predicted"/>